<dbReference type="OrthoDB" id="786461at2759"/>
<dbReference type="EMBL" id="NMUH01007164">
    <property type="protein sequence ID" value="MQM16775.1"/>
    <property type="molecule type" value="Genomic_DNA"/>
</dbReference>
<keyword evidence="7" id="KW-1185">Reference proteome</keyword>
<feature type="region of interest" description="Disordered" evidence="4">
    <location>
        <begin position="1"/>
        <end position="26"/>
    </location>
</feature>
<proteinExistence type="inferred from homology"/>
<dbReference type="PANTHER" id="PTHR10795">
    <property type="entry name" value="PROPROTEIN CONVERTASE SUBTILISIN/KEXIN"/>
    <property type="match status" value="1"/>
</dbReference>
<evidence type="ECO:0000256" key="4">
    <source>
        <dbReference type="SAM" id="MobiDB-lite"/>
    </source>
</evidence>
<feature type="domain" description="Peptidase S8/S53" evidence="5">
    <location>
        <begin position="4"/>
        <end position="129"/>
    </location>
</feature>
<evidence type="ECO:0000259" key="5">
    <source>
        <dbReference type="Pfam" id="PF00082"/>
    </source>
</evidence>
<dbReference type="InterPro" id="IPR036852">
    <property type="entry name" value="Peptidase_S8/S53_dom_sf"/>
</dbReference>
<feature type="compositionally biased region" description="Polar residues" evidence="4">
    <location>
        <begin position="1"/>
        <end position="10"/>
    </location>
</feature>
<evidence type="ECO:0000313" key="7">
    <source>
        <dbReference type="Proteomes" id="UP000652761"/>
    </source>
</evidence>
<evidence type="ECO:0000256" key="3">
    <source>
        <dbReference type="PROSITE-ProRule" id="PRU01240"/>
    </source>
</evidence>
<sequence>MGSINESMEFTSPRDSDSHDTHTSSTAAGNFVQDARLLGYASVTARGMATPSRIAVYEVCWTGGCFSSDIPAALDKAVDDGVNVLSLSLGGGQSDYFRDSIAIGAFTAMEKGILVSCSAGNAGPSTASLSNVAP</sequence>
<dbReference type="Gene3D" id="3.40.50.200">
    <property type="entry name" value="Peptidase S8/S53 domain"/>
    <property type="match status" value="1"/>
</dbReference>
<dbReference type="InterPro" id="IPR000209">
    <property type="entry name" value="Peptidase_S8/S53_dom"/>
</dbReference>
<dbReference type="InterPro" id="IPR045051">
    <property type="entry name" value="SBT"/>
</dbReference>
<dbReference type="Pfam" id="PF00082">
    <property type="entry name" value="Peptidase_S8"/>
    <property type="match status" value="1"/>
</dbReference>
<evidence type="ECO:0000256" key="2">
    <source>
        <dbReference type="ARBA" id="ARBA00022729"/>
    </source>
</evidence>
<comment type="caution">
    <text evidence="6">The sequence shown here is derived from an EMBL/GenBank/DDBJ whole genome shotgun (WGS) entry which is preliminary data.</text>
</comment>
<comment type="caution">
    <text evidence="3">Lacks conserved residue(s) required for the propagation of feature annotation.</text>
</comment>
<evidence type="ECO:0000256" key="1">
    <source>
        <dbReference type="ARBA" id="ARBA00011073"/>
    </source>
</evidence>
<dbReference type="PROSITE" id="PS51892">
    <property type="entry name" value="SUBTILASE"/>
    <property type="match status" value="1"/>
</dbReference>
<keyword evidence="2" id="KW-0732">Signal</keyword>
<gene>
    <name evidence="6" type="ORF">Taro_049736</name>
</gene>
<reference evidence="6" key="1">
    <citation type="submission" date="2017-07" db="EMBL/GenBank/DDBJ databases">
        <title>Taro Niue Genome Assembly and Annotation.</title>
        <authorList>
            <person name="Atibalentja N."/>
            <person name="Keating K."/>
            <person name="Fields C.J."/>
        </authorList>
    </citation>
    <scope>NUCLEOTIDE SEQUENCE</scope>
    <source>
        <strain evidence="6">Niue_2</strain>
        <tissue evidence="6">Leaf</tissue>
    </source>
</reference>
<dbReference type="SUPFAM" id="SSF52743">
    <property type="entry name" value="Subtilisin-like"/>
    <property type="match status" value="1"/>
</dbReference>
<dbReference type="Proteomes" id="UP000652761">
    <property type="component" value="Unassembled WGS sequence"/>
</dbReference>
<organism evidence="6 7">
    <name type="scientific">Colocasia esculenta</name>
    <name type="common">Wild taro</name>
    <name type="synonym">Arum esculentum</name>
    <dbReference type="NCBI Taxonomy" id="4460"/>
    <lineage>
        <taxon>Eukaryota</taxon>
        <taxon>Viridiplantae</taxon>
        <taxon>Streptophyta</taxon>
        <taxon>Embryophyta</taxon>
        <taxon>Tracheophyta</taxon>
        <taxon>Spermatophyta</taxon>
        <taxon>Magnoliopsida</taxon>
        <taxon>Liliopsida</taxon>
        <taxon>Araceae</taxon>
        <taxon>Aroideae</taxon>
        <taxon>Colocasieae</taxon>
        <taxon>Colocasia</taxon>
    </lineage>
</organism>
<name>A0A843XBV1_COLES</name>
<comment type="similarity">
    <text evidence="1 3">Belongs to the peptidase S8 family.</text>
</comment>
<dbReference type="GO" id="GO:0006508">
    <property type="term" value="P:proteolysis"/>
    <property type="evidence" value="ECO:0007669"/>
    <property type="project" value="InterPro"/>
</dbReference>
<dbReference type="GO" id="GO:0004252">
    <property type="term" value="F:serine-type endopeptidase activity"/>
    <property type="evidence" value="ECO:0007669"/>
    <property type="project" value="InterPro"/>
</dbReference>
<evidence type="ECO:0000313" key="6">
    <source>
        <dbReference type="EMBL" id="MQM16775.1"/>
    </source>
</evidence>
<protein>
    <recommendedName>
        <fullName evidence="5">Peptidase S8/S53 domain-containing protein</fullName>
    </recommendedName>
</protein>
<accession>A0A843XBV1</accession>
<dbReference type="AlphaFoldDB" id="A0A843XBV1"/>
<feature type="compositionally biased region" description="Basic and acidic residues" evidence="4">
    <location>
        <begin position="12"/>
        <end position="22"/>
    </location>
</feature>